<keyword evidence="1" id="KW-0732">Signal</keyword>
<evidence type="ECO:0000313" key="3">
    <source>
        <dbReference type="EMBL" id="KAA8478429.1"/>
    </source>
</evidence>
<dbReference type="Proteomes" id="UP000322918">
    <property type="component" value="Unassembled WGS sequence"/>
</dbReference>
<dbReference type="AlphaFoldDB" id="A0A5M9GWX0"/>
<name>A0A5M9GWX0_9SPHI</name>
<evidence type="ECO:0000259" key="2">
    <source>
        <dbReference type="Pfam" id="PF20041"/>
    </source>
</evidence>
<feature type="signal peptide" evidence="1">
    <location>
        <begin position="1"/>
        <end position="22"/>
    </location>
</feature>
<evidence type="ECO:0000313" key="4">
    <source>
        <dbReference type="Proteomes" id="UP000322918"/>
    </source>
</evidence>
<proteinExistence type="predicted"/>
<dbReference type="PANTHER" id="PTHR32305">
    <property type="match status" value="1"/>
</dbReference>
<dbReference type="Gene3D" id="2.180.10.10">
    <property type="entry name" value="RHS repeat-associated core"/>
    <property type="match status" value="1"/>
</dbReference>
<dbReference type="EMBL" id="VWNE01000033">
    <property type="protein sequence ID" value="KAA8478429.1"/>
    <property type="molecule type" value="Genomic_DNA"/>
</dbReference>
<keyword evidence="4" id="KW-1185">Reference proteome</keyword>
<comment type="caution">
    <text evidence="3">The sequence shown here is derived from an EMBL/GenBank/DDBJ whole genome shotgun (WGS) entry which is preliminary data.</text>
</comment>
<dbReference type="InterPro" id="IPR045619">
    <property type="entry name" value="DUF6443"/>
</dbReference>
<dbReference type="InterPro" id="IPR050708">
    <property type="entry name" value="T6SS_VgrG/RHS"/>
</dbReference>
<reference evidence="3 4" key="1">
    <citation type="submission" date="2019-09" db="EMBL/GenBank/DDBJ databases">
        <title>Pararcticibacter amylolyticus gen. nov., sp. nov., isolated from a rottenly hemp rope, and reclassification of Pedobacter tournemirensis as Pararcticibacter tournemirensis comb. nov.</title>
        <authorList>
            <person name="Cai Y."/>
        </authorList>
    </citation>
    <scope>NUCLEOTIDE SEQUENCE [LARGE SCALE GENOMIC DNA]</scope>
    <source>
        <strain evidence="3 4">TF5-37.2-LB10</strain>
    </source>
</reference>
<dbReference type="Pfam" id="PF20041">
    <property type="entry name" value="DUF6443"/>
    <property type="match status" value="1"/>
</dbReference>
<dbReference type="OrthoDB" id="1191296at2"/>
<feature type="domain" description="DUF6443" evidence="2">
    <location>
        <begin position="43"/>
        <end position="174"/>
    </location>
</feature>
<feature type="chain" id="PRO_5024438169" description="DUF6443 domain-containing protein" evidence="1">
    <location>
        <begin position="23"/>
        <end position="1203"/>
    </location>
</feature>
<organism evidence="3 4">
    <name type="scientific">Arcticibacter tournemirensis</name>
    <dbReference type="NCBI Taxonomy" id="699437"/>
    <lineage>
        <taxon>Bacteria</taxon>
        <taxon>Pseudomonadati</taxon>
        <taxon>Bacteroidota</taxon>
        <taxon>Sphingobacteriia</taxon>
        <taxon>Sphingobacteriales</taxon>
        <taxon>Sphingobacteriaceae</taxon>
        <taxon>Arcticibacter</taxon>
    </lineage>
</organism>
<protein>
    <recommendedName>
        <fullName evidence="2">DUF6443 domain-containing protein</fullName>
    </recommendedName>
</protein>
<dbReference type="RefSeq" id="WP_141813446.1">
    <property type="nucleotide sequence ID" value="NZ_VFPL01000001.1"/>
</dbReference>
<evidence type="ECO:0000256" key="1">
    <source>
        <dbReference type="SAM" id="SignalP"/>
    </source>
</evidence>
<accession>A0A5M9GWX0</accession>
<sequence>MNRLITLYTASLLLLFTGKAGAQTITKPSCKQTEIIRVENVKTGGQIYSLTAEQKTVILEYADGQSRRIQTVTQKGSPLQKDIVQPVAFDQYGLQPVTYLPYVSTSSDGSYQAGALNAQSSYYANGSSDKVADDNKPYTRIQYENSPLTRLLTEGSPGEGYQPGQHARSVTYRTNTLAEGVRIWKEDGSSPSVYSAGQLSVTESTDESGNITLQFKNKEGQEVLRRRQADETVNGVTETFYDIYYIYNAAGNVRYTLPPKAVSQMKGSGSWQLTAALLSDLVYSYTYDGQGRLSEKKAPGGAPVYIIYDPLDRPLLVQDGNLRAQNKWRYSKYDSRQRIISEGIYTDATRTTPAAMQSYVNTQDFSTAYCEERQGGTAFGYSNQQFPTSGTQPLLYYYYDNYDLNNDGTADYSYQAQSLAGEAAPLYRVRGQLTAFRKRIMGTETWLTSVTFYDKRGNAIQELSNNQLQASMSDTKTTVHDFTGNVLKAKTIKSHATGSTTILSTLSYDPAGRLKSIDDSYNGAAAIRVASYEYNELGQLTDKKLHSTNGGSTYLQSVDYRYNIRGSLISINNSSLTADERNDETNDVFGMEMLYEQADAGLGNSVSYTGMITAVKWKSRDPSGGTPKERSYRFAYDKLYRLKEALYQERVPGGSWTANGAYDEKNIRYDQNGNILTLQRNAYIAGSVTMIDNLAYSYSGNRLENLSDGGSSALGYRNLTGSASVYSYDAAGNLTGDPKKGLSQTYNELGRTEKITITTATGRYIRYTYDGSGTLIKKQQYDGNTLQKTTDYIESFVYENGTLSYFAMAEGRVRNTGSSLKAEYMIRDYQGNVRVSFEEQNGQAAVRQENSYYPYGLVMPGGTLPTQPNKNLYNGGSEWQNDYGDLPDYYQTFYRMYDAAVGRFMGMDPLADYYAYQSPYQYGGNNPVMYNDPLGDKQAPLDETLEGGWGRYGGTITFTEGGGMQTTLFRNEGDVWDAMKSYMDGFQAWGKNGANDEYTAAKEFASNMNEVKSGSMTFREKDGSYFLFSNTAKTDVATGTAIRGGVELVQYGLIPEDPIAANSAGPVYDGAGYFGSNFIGPGPDVDPGSLGLRPKDMIDRAAFYHDRAYFHAKASGISGALFNHSPAVAMADKILYTEALRVSRLYKEGGHIDPVTQLPISQYTYSEANAIIGAFGTISFFKTPLSTAQQRINNWYNNLLGGW</sequence>
<dbReference type="PANTHER" id="PTHR32305:SF15">
    <property type="entry name" value="PROTEIN RHSA-RELATED"/>
    <property type="match status" value="1"/>
</dbReference>
<gene>
    <name evidence="3" type="ORF">F1649_17725</name>
</gene>